<dbReference type="GO" id="GO:0016740">
    <property type="term" value="F:transferase activity"/>
    <property type="evidence" value="ECO:0007669"/>
    <property type="project" value="UniProtKB-KW"/>
</dbReference>
<gene>
    <name evidence="1" type="ORF">C427_1336</name>
</gene>
<dbReference type="Proteomes" id="UP000011864">
    <property type="component" value="Chromosome"/>
</dbReference>
<dbReference type="Gene3D" id="1.20.1050.10">
    <property type="match status" value="1"/>
</dbReference>
<dbReference type="HOGENOM" id="CLU_3082851_0_0_6"/>
<proteinExistence type="predicted"/>
<dbReference type="KEGG" id="gps:C427_1336"/>
<keyword evidence="1" id="KW-0808">Transferase</keyword>
<reference evidence="1 2" key="1">
    <citation type="journal article" date="2013" name="Genome Announc.">
        <title>Complete Genome Sequence of Glaciecola psychrophila Strain 170T.</title>
        <authorList>
            <person name="Yin J."/>
            <person name="Chen J."/>
            <person name="Liu G."/>
            <person name="Yu Y."/>
            <person name="Song L."/>
            <person name="Wang X."/>
            <person name="Qu X."/>
        </authorList>
    </citation>
    <scope>NUCLEOTIDE SEQUENCE [LARGE SCALE GENOMIC DNA]</scope>
    <source>
        <strain evidence="1 2">170</strain>
    </source>
</reference>
<keyword evidence="2" id="KW-1185">Reference proteome</keyword>
<organism evidence="1 2">
    <name type="scientific">Paraglaciecola psychrophila 170</name>
    <dbReference type="NCBI Taxonomy" id="1129794"/>
    <lineage>
        <taxon>Bacteria</taxon>
        <taxon>Pseudomonadati</taxon>
        <taxon>Pseudomonadota</taxon>
        <taxon>Gammaproteobacteria</taxon>
        <taxon>Alteromonadales</taxon>
        <taxon>Alteromonadaceae</taxon>
        <taxon>Paraglaciecola</taxon>
    </lineage>
</organism>
<dbReference type="STRING" id="1129794.C427_1336"/>
<name>M4RIQ3_9ALTE</name>
<protein>
    <submittedName>
        <fullName evidence="1">Glutathione S-transferase family protein</fullName>
    </submittedName>
</protein>
<accession>M4RIQ3</accession>
<evidence type="ECO:0000313" key="2">
    <source>
        <dbReference type="Proteomes" id="UP000011864"/>
    </source>
</evidence>
<dbReference type="AlphaFoldDB" id="M4RIQ3"/>
<dbReference type="PATRIC" id="fig|1129794.4.peg.1323"/>
<dbReference type="EMBL" id="CP003837">
    <property type="protein sequence ID" value="AGH43445.1"/>
    <property type="molecule type" value="Genomic_DNA"/>
</dbReference>
<evidence type="ECO:0000313" key="1">
    <source>
        <dbReference type="EMBL" id="AGH43445.1"/>
    </source>
</evidence>
<sequence>MVLRFQTYDIVVDVKAKRYMERVLACPELNQWITAALQETEVVDVDEAGVPH</sequence>